<dbReference type="CDD" id="cd00067">
    <property type="entry name" value="GAL4"/>
    <property type="match status" value="1"/>
</dbReference>
<dbReference type="InterPro" id="IPR007219">
    <property type="entry name" value="XnlR_reg_dom"/>
</dbReference>
<dbReference type="InterPro" id="IPR036864">
    <property type="entry name" value="Zn2-C6_fun-type_DNA-bd_sf"/>
</dbReference>
<accession>A0ABR3Z1I1</accession>
<dbReference type="Pfam" id="PF00172">
    <property type="entry name" value="Zn_clus"/>
    <property type="match status" value="1"/>
</dbReference>
<evidence type="ECO:0000256" key="2">
    <source>
        <dbReference type="ARBA" id="ARBA00023242"/>
    </source>
</evidence>
<dbReference type="SMART" id="SM00906">
    <property type="entry name" value="Fungal_trans"/>
    <property type="match status" value="1"/>
</dbReference>
<dbReference type="EMBL" id="JAWCUI010000035">
    <property type="protein sequence ID" value="KAL1894052.1"/>
    <property type="molecule type" value="Genomic_DNA"/>
</dbReference>
<sequence length="966" mass="105107">MAEAAATTSGAMAETSAATGGPHWSASGQRSRKRSVLACQLCHSRKVRCNVTQSGPPCANCAQDGVRCETVDKGRQRRRFRLARMLSEGRVDAVEGSHGPTHRDDNCDGSVRISENASSSLANPGPVATPPPPPPPRSAPASVAMARLAMEAREGTVTTTSTSPQRDTTMDSGMDMEPAELMPEINAHRPLPSARTAAPVLIETSPSLPPPTPLSSEPQGLDYAAILDEEDRGDGEDANEDGSEGVGGDGQRDKSSHTSSGNPDPASGTTVLYVGDQQGLGFVVNICQPQRAFPGNNHFVVPRAAAHSAALLPEDMAALKARGCFSLPADAVQKVLLRCYFHHVHSFLPILHAGEFVYEYETRGPQKVNLLLLWSMFFAASNFLSDDEVRDAGYASRKAMKHAMYSRAKALYDTDYEKNKIPLIQSVILLAFWFVDAEDRNGSWHWIGIAISLCQTIGLHRTLYLERRQQRRQRTDGAAPMACQGPTPPAQRRMLSSSALLDNGCCRLWRLIWWTCYFRDTWLSYGMGRPTRISLGDCDTPLPVASDMDELWVCRSRAAAAAYFPPADATRTLSRLWTHLLEMTFALGHILRTHYQAKAADGHGHPDYSQAGDSAGPPAIDRDWARLLRCRAAFPSEDAGDQDSPVVLSHIYHLHIYYEASVVALHRPYLARGPAGGGGSKGSRQSPWRMHALRRASIAAANINGLINRMMTSRLTEVCQPMMVTAVIPALQIHMFMTVSGPALTQSLARHQLDIGMIFLSELRRTYWAADLTYALFFRARQKLAASAWCEDTEKAADEMDASNTRADARADAPAAPRRPTELTEPKQAAGSAMSTTSTIPAVPPLVPPSILGPGYASSDMAASTVTSSIETDPDLSIRETFYDNRGNNHYYRVGAGMGIDLDGMDMNMFLDDLFPTQLSLLSGAAASTNLWSSPAGSSKATDVDLNLILNPDELANFYHVNQTER</sequence>
<organism evidence="5 6">
    <name type="scientific">Sporothrix stenoceras</name>
    <dbReference type="NCBI Taxonomy" id="5173"/>
    <lineage>
        <taxon>Eukaryota</taxon>
        <taxon>Fungi</taxon>
        <taxon>Dikarya</taxon>
        <taxon>Ascomycota</taxon>
        <taxon>Pezizomycotina</taxon>
        <taxon>Sordariomycetes</taxon>
        <taxon>Sordariomycetidae</taxon>
        <taxon>Ophiostomatales</taxon>
        <taxon>Ophiostomataceae</taxon>
        <taxon>Sporothrix</taxon>
    </lineage>
</organism>
<dbReference type="SUPFAM" id="SSF57701">
    <property type="entry name" value="Zn2/Cys6 DNA-binding domain"/>
    <property type="match status" value="1"/>
</dbReference>
<evidence type="ECO:0000256" key="3">
    <source>
        <dbReference type="SAM" id="MobiDB-lite"/>
    </source>
</evidence>
<dbReference type="Gene3D" id="4.10.240.10">
    <property type="entry name" value="Zn(2)-C6 fungal-type DNA-binding domain"/>
    <property type="match status" value="1"/>
</dbReference>
<feature type="compositionally biased region" description="Polar residues" evidence="3">
    <location>
        <begin position="257"/>
        <end position="270"/>
    </location>
</feature>
<keyword evidence="6" id="KW-1185">Reference proteome</keyword>
<dbReference type="PROSITE" id="PS50048">
    <property type="entry name" value="ZN2_CY6_FUNGAL_2"/>
    <property type="match status" value="1"/>
</dbReference>
<proteinExistence type="predicted"/>
<dbReference type="PANTHER" id="PTHR47425:SF3">
    <property type="entry name" value="ZN(II)2CYS6 TRANSCRIPTION FACTOR (EUROFUNG)"/>
    <property type="match status" value="1"/>
</dbReference>
<name>A0ABR3Z1I1_9PEZI</name>
<dbReference type="Proteomes" id="UP001583186">
    <property type="component" value="Unassembled WGS sequence"/>
</dbReference>
<dbReference type="PANTHER" id="PTHR47425">
    <property type="entry name" value="FARB-RELATED"/>
    <property type="match status" value="1"/>
</dbReference>
<gene>
    <name evidence="5" type="ORF">Sste5346_006194</name>
</gene>
<keyword evidence="2" id="KW-0539">Nucleus</keyword>
<evidence type="ECO:0000313" key="5">
    <source>
        <dbReference type="EMBL" id="KAL1894052.1"/>
    </source>
</evidence>
<feature type="compositionally biased region" description="Acidic residues" evidence="3">
    <location>
        <begin position="232"/>
        <end position="243"/>
    </location>
</feature>
<dbReference type="PROSITE" id="PS00463">
    <property type="entry name" value="ZN2_CY6_FUNGAL_1"/>
    <property type="match status" value="1"/>
</dbReference>
<dbReference type="InterPro" id="IPR001138">
    <property type="entry name" value="Zn2Cys6_DnaBD"/>
</dbReference>
<dbReference type="CDD" id="cd12148">
    <property type="entry name" value="fungal_TF_MHR"/>
    <property type="match status" value="1"/>
</dbReference>
<feature type="domain" description="Zn(2)-C6 fungal-type" evidence="4">
    <location>
        <begin position="38"/>
        <end position="70"/>
    </location>
</feature>
<feature type="compositionally biased region" description="Pro residues" evidence="3">
    <location>
        <begin position="127"/>
        <end position="138"/>
    </location>
</feature>
<keyword evidence="1" id="KW-0479">Metal-binding</keyword>
<feature type="region of interest" description="Disordered" evidence="3">
    <location>
        <begin position="1"/>
        <end position="30"/>
    </location>
</feature>
<feature type="compositionally biased region" description="Basic and acidic residues" evidence="3">
    <location>
        <begin position="91"/>
        <end position="106"/>
    </location>
</feature>
<dbReference type="InterPro" id="IPR052761">
    <property type="entry name" value="Fungal_Detox/Toxin_TFs"/>
</dbReference>
<evidence type="ECO:0000313" key="6">
    <source>
        <dbReference type="Proteomes" id="UP001583186"/>
    </source>
</evidence>
<evidence type="ECO:0000256" key="1">
    <source>
        <dbReference type="ARBA" id="ARBA00022723"/>
    </source>
</evidence>
<protein>
    <recommendedName>
        <fullName evidence="4">Zn(2)-C6 fungal-type domain-containing protein</fullName>
    </recommendedName>
</protein>
<reference evidence="5 6" key="1">
    <citation type="journal article" date="2024" name="IMA Fungus">
        <title>IMA Genome - F19 : A genome assembly and annotation guide to empower mycologists, including annotated draft genome sequences of Ceratocystis pirilliformis, Diaporthe australafricana, Fusarium ophioides, Paecilomyces lecythidis, and Sporothrix stenoceras.</title>
        <authorList>
            <person name="Aylward J."/>
            <person name="Wilson A.M."/>
            <person name="Visagie C.M."/>
            <person name="Spraker J."/>
            <person name="Barnes I."/>
            <person name="Buitendag C."/>
            <person name="Ceriani C."/>
            <person name="Del Mar Angel L."/>
            <person name="du Plessis D."/>
            <person name="Fuchs T."/>
            <person name="Gasser K."/>
            <person name="Kramer D."/>
            <person name="Li W."/>
            <person name="Munsamy K."/>
            <person name="Piso A."/>
            <person name="Price J.L."/>
            <person name="Sonnekus B."/>
            <person name="Thomas C."/>
            <person name="van der Nest A."/>
            <person name="van Dijk A."/>
            <person name="van Heerden A."/>
            <person name="van Vuuren N."/>
            <person name="Yilmaz N."/>
            <person name="Duong T.A."/>
            <person name="van der Merwe N.A."/>
            <person name="Wingfield M.J."/>
            <person name="Wingfield B.D."/>
        </authorList>
    </citation>
    <scope>NUCLEOTIDE SEQUENCE [LARGE SCALE GENOMIC DNA]</scope>
    <source>
        <strain evidence="5 6">CMW 5346</strain>
    </source>
</reference>
<comment type="caution">
    <text evidence="5">The sequence shown here is derived from an EMBL/GenBank/DDBJ whole genome shotgun (WGS) entry which is preliminary data.</text>
</comment>
<feature type="compositionally biased region" description="Low complexity" evidence="3">
    <location>
        <begin position="1"/>
        <end position="20"/>
    </location>
</feature>
<feature type="region of interest" description="Disordered" evidence="3">
    <location>
        <begin position="91"/>
        <end position="142"/>
    </location>
</feature>
<dbReference type="Pfam" id="PF04082">
    <property type="entry name" value="Fungal_trans"/>
    <property type="match status" value="1"/>
</dbReference>
<feature type="region of interest" description="Disordered" evidence="3">
    <location>
        <begin position="800"/>
        <end position="844"/>
    </location>
</feature>
<dbReference type="SMART" id="SM00066">
    <property type="entry name" value="GAL4"/>
    <property type="match status" value="1"/>
</dbReference>
<evidence type="ECO:0000259" key="4">
    <source>
        <dbReference type="PROSITE" id="PS50048"/>
    </source>
</evidence>
<feature type="region of interest" description="Disordered" evidence="3">
    <location>
        <begin position="232"/>
        <end position="271"/>
    </location>
</feature>